<reference evidence="3" key="3">
    <citation type="submission" date="2025-09" db="UniProtKB">
        <authorList>
            <consortium name="Ensembl"/>
        </authorList>
    </citation>
    <scope>IDENTIFICATION</scope>
    <source>
        <strain evidence="3">2N</strain>
    </source>
</reference>
<name>H0V4Q4_CAVPO</name>
<dbReference type="EMBL" id="AAKN02021212">
    <property type="status" value="NOT_ANNOTATED_CDS"/>
    <property type="molecule type" value="Genomic_DNA"/>
</dbReference>
<reference evidence="4" key="1">
    <citation type="journal article" date="2011" name="Nature">
        <title>A high-resolution map of human evolutionary constraint using 29 mammals.</title>
        <authorList>
            <person name="Lindblad-Toh K."/>
            <person name="Garber M."/>
            <person name="Zuk O."/>
            <person name="Lin M.F."/>
            <person name="Parker B.J."/>
            <person name="Washietl S."/>
            <person name="Kheradpour P."/>
            <person name="Ernst J."/>
            <person name="Jordan G."/>
            <person name="Mauceli E."/>
            <person name="Ward L.D."/>
            <person name="Lowe C.B."/>
            <person name="Holloway A.K."/>
            <person name="Clamp M."/>
            <person name="Gnerre S."/>
            <person name="Alfoldi J."/>
            <person name="Beal K."/>
            <person name="Chang J."/>
            <person name="Clawson H."/>
            <person name="Cuff J."/>
            <person name="Di Palma F."/>
            <person name="Fitzgerald S."/>
            <person name="Flicek P."/>
            <person name="Guttman M."/>
            <person name="Hubisz M.J."/>
            <person name="Jaffe D.B."/>
            <person name="Jungreis I."/>
            <person name="Kent W.J."/>
            <person name="Kostka D."/>
            <person name="Lara M."/>
            <person name="Martins A.L."/>
            <person name="Massingham T."/>
            <person name="Moltke I."/>
            <person name="Raney B.J."/>
            <person name="Rasmussen M.D."/>
            <person name="Robinson J."/>
            <person name="Stark A."/>
            <person name="Vilella A.J."/>
            <person name="Wen J."/>
            <person name="Xie X."/>
            <person name="Zody M.C."/>
            <person name="Baldwin J."/>
            <person name="Bloom T."/>
            <person name="Chin C.W."/>
            <person name="Heiman D."/>
            <person name="Nicol R."/>
            <person name="Nusbaum C."/>
            <person name="Young S."/>
            <person name="Wilkinson J."/>
            <person name="Worley K.C."/>
            <person name="Kovar C.L."/>
            <person name="Muzny D.M."/>
            <person name="Gibbs R.A."/>
            <person name="Cree A."/>
            <person name="Dihn H.H."/>
            <person name="Fowler G."/>
            <person name="Jhangiani S."/>
            <person name="Joshi V."/>
            <person name="Lee S."/>
            <person name="Lewis L.R."/>
            <person name="Nazareth L.V."/>
            <person name="Okwuonu G."/>
            <person name="Santibanez J."/>
            <person name="Warren W.C."/>
            <person name="Mardis E.R."/>
            <person name="Weinstock G.M."/>
            <person name="Wilson R.K."/>
            <person name="Delehaunty K."/>
            <person name="Dooling D."/>
            <person name="Fronik C."/>
            <person name="Fulton L."/>
            <person name="Fulton B."/>
            <person name="Graves T."/>
            <person name="Minx P."/>
            <person name="Sodergren E."/>
            <person name="Birney E."/>
            <person name="Margulies E.H."/>
            <person name="Herrero J."/>
            <person name="Green E.D."/>
            <person name="Haussler D."/>
            <person name="Siepel A."/>
            <person name="Goldman N."/>
            <person name="Pollard K.S."/>
            <person name="Pedersen J.S."/>
            <person name="Lander E.S."/>
            <person name="Kellis M."/>
        </authorList>
    </citation>
    <scope>NUCLEOTIDE SEQUENCE [LARGE SCALE GENOMIC DNA]</scope>
    <source>
        <strain evidence="4">2N</strain>
    </source>
</reference>
<dbReference type="FunCoup" id="H0V4Q4">
    <property type="interactions" value="70"/>
</dbReference>
<feature type="region of interest" description="Disordered" evidence="1">
    <location>
        <begin position="87"/>
        <end position="129"/>
    </location>
</feature>
<evidence type="ECO:0000313" key="4">
    <source>
        <dbReference type="Proteomes" id="UP000005447"/>
    </source>
</evidence>
<keyword evidence="4" id="KW-1185">Reference proteome</keyword>
<dbReference type="VEuPathDB" id="HostDB:ENSCPOG00000005120"/>
<keyword evidence="2" id="KW-0732">Signal</keyword>
<dbReference type="Bgee" id="ENSCPOG00000005120">
    <property type="expression patterns" value="Expressed in ovary and 12 other cell types or tissues"/>
</dbReference>
<dbReference type="GO" id="GO:0033363">
    <property type="term" value="P:secretory granule organization"/>
    <property type="evidence" value="ECO:0007669"/>
    <property type="project" value="TreeGrafter"/>
</dbReference>
<dbReference type="GO" id="GO:0030141">
    <property type="term" value="C:secretory granule"/>
    <property type="evidence" value="ECO:0007669"/>
    <property type="project" value="TreeGrafter"/>
</dbReference>
<dbReference type="GeneTree" id="ENSGT00390000000885"/>
<sequence>MQALPTCGRLGLALVLILALGSSVQGYPMRKARYQWVHCSPDSNSANCIEEKGPVFDLPTDDYNEILPSKTDPFLIRKRQNLNDIFPLSEDYPGSGSGSGSSSESESGSGSGFGSSSEKDYPAERQWDYQPLDEKDAFYYNLRPLRKNLPLDNQALGQDDTEEDFII</sequence>
<dbReference type="RefSeq" id="XP_003473634.2">
    <property type="nucleotide sequence ID" value="XM_003473586.5"/>
</dbReference>
<dbReference type="CTD" id="5552"/>
<dbReference type="HOGENOM" id="CLU_142594_0_0_1"/>
<dbReference type="STRING" id="10141.ENSCPOP00000004606"/>
<evidence type="ECO:0000256" key="2">
    <source>
        <dbReference type="SAM" id="SignalP"/>
    </source>
</evidence>
<dbReference type="eggNOG" id="ENOG502S72N">
    <property type="taxonomic scope" value="Eukaryota"/>
</dbReference>
<dbReference type="Proteomes" id="UP000005447">
    <property type="component" value="Unassembled WGS sequence"/>
</dbReference>
<dbReference type="OMA" id="QWVRCSP"/>
<reference evidence="3" key="2">
    <citation type="submission" date="2025-08" db="UniProtKB">
        <authorList>
            <consortium name="Ensembl"/>
        </authorList>
    </citation>
    <scope>IDENTIFICATION</scope>
    <source>
        <strain evidence="3">2N</strain>
    </source>
</reference>
<dbReference type="GO" id="GO:0005615">
    <property type="term" value="C:extracellular space"/>
    <property type="evidence" value="ECO:0007669"/>
    <property type="project" value="Ensembl"/>
</dbReference>
<dbReference type="PANTHER" id="PTHR17178">
    <property type="entry name" value="SECRETORY GRANULE PROTEOGLYCAN CORE PROTEIN"/>
    <property type="match status" value="1"/>
</dbReference>
<evidence type="ECO:0000256" key="1">
    <source>
        <dbReference type="SAM" id="MobiDB-lite"/>
    </source>
</evidence>
<feature type="signal peptide" evidence="2">
    <location>
        <begin position="1"/>
        <end position="26"/>
    </location>
</feature>
<proteinExistence type="predicted"/>
<dbReference type="AlphaFoldDB" id="H0V4Q4"/>
<accession>H0V4Q4</accession>
<organism evidence="3 4">
    <name type="scientific">Cavia porcellus</name>
    <name type="common">Guinea pig</name>
    <dbReference type="NCBI Taxonomy" id="10141"/>
    <lineage>
        <taxon>Eukaryota</taxon>
        <taxon>Metazoa</taxon>
        <taxon>Chordata</taxon>
        <taxon>Craniata</taxon>
        <taxon>Vertebrata</taxon>
        <taxon>Euteleostomi</taxon>
        <taxon>Mammalia</taxon>
        <taxon>Eutheria</taxon>
        <taxon>Euarchontoglires</taxon>
        <taxon>Glires</taxon>
        <taxon>Rodentia</taxon>
        <taxon>Hystricomorpha</taxon>
        <taxon>Caviidae</taxon>
        <taxon>Cavia</taxon>
    </lineage>
</organism>
<dbReference type="Ensembl" id="ENSCPOT00000005175.3">
    <property type="protein sequence ID" value="ENSCPOP00000004606.3"/>
    <property type="gene ID" value="ENSCPOG00000005120.4"/>
</dbReference>
<dbReference type="GO" id="GO:0140507">
    <property type="term" value="P:granzyme-mediated programmed cell death signaling pathway"/>
    <property type="evidence" value="ECO:0007669"/>
    <property type="project" value="Ensembl"/>
</dbReference>
<dbReference type="GeneID" id="100720359"/>
<dbReference type="GO" id="GO:0005794">
    <property type="term" value="C:Golgi apparatus"/>
    <property type="evidence" value="ECO:0007669"/>
    <property type="project" value="Ensembl"/>
</dbReference>
<dbReference type="GO" id="GO:0030502">
    <property type="term" value="P:negative regulation of bone mineralization"/>
    <property type="evidence" value="ECO:0007669"/>
    <property type="project" value="Ensembl"/>
</dbReference>
<feature type="chain" id="PRO_5011757683" evidence="2">
    <location>
        <begin position="27"/>
        <end position="167"/>
    </location>
</feature>
<dbReference type="InterPro" id="IPR007455">
    <property type="entry name" value="Serglycin"/>
</dbReference>
<dbReference type="OrthoDB" id="9884289at2759"/>
<protein>
    <submittedName>
        <fullName evidence="3">Serglycin</fullName>
    </submittedName>
</protein>
<dbReference type="PANTHER" id="PTHR17178:SF0">
    <property type="entry name" value="SERGLYCIN"/>
    <property type="match status" value="1"/>
</dbReference>
<dbReference type="KEGG" id="cpoc:100720359"/>
<dbReference type="InParanoid" id="H0V4Q4"/>
<feature type="compositionally biased region" description="Basic and acidic residues" evidence="1">
    <location>
        <begin position="117"/>
        <end position="129"/>
    </location>
</feature>
<gene>
    <name evidence="3" type="primary">SRGN</name>
</gene>
<evidence type="ECO:0000313" key="3">
    <source>
        <dbReference type="Ensembl" id="ENSCPOP00000004606.3"/>
    </source>
</evidence>
<dbReference type="Pfam" id="PF04360">
    <property type="entry name" value="Serglycin"/>
    <property type="match status" value="1"/>
</dbReference>